<accession>M5ELZ5</accession>
<organism evidence="1 2">
    <name type="scientific">Mesorhizobium metallidurans STM 2683</name>
    <dbReference type="NCBI Taxonomy" id="1297569"/>
    <lineage>
        <taxon>Bacteria</taxon>
        <taxon>Pseudomonadati</taxon>
        <taxon>Pseudomonadota</taxon>
        <taxon>Alphaproteobacteria</taxon>
        <taxon>Hyphomicrobiales</taxon>
        <taxon>Phyllobacteriaceae</taxon>
        <taxon>Mesorhizobium</taxon>
    </lineage>
</organism>
<dbReference type="STRING" id="1297569.MESS2_1660005"/>
<reference evidence="1 2" key="1">
    <citation type="submission" date="2013-02" db="EMBL/GenBank/DDBJ databases">
        <authorList>
            <person name="Genoscope - CEA"/>
        </authorList>
    </citation>
    <scope>NUCLEOTIDE SEQUENCE [LARGE SCALE GENOMIC DNA]</scope>
    <source>
        <strain evidence="1 2">STM 2683</strain>
    </source>
</reference>
<dbReference type="RefSeq" id="WP_008874709.1">
    <property type="nucleotide sequence ID" value="NZ_CAUM01000075.1"/>
</dbReference>
<keyword evidence="2" id="KW-1185">Reference proteome</keyword>
<dbReference type="AlphaFoldDB" id="M5ELZ5"/>
<proteinExistence type="predicted"/>
<evidence type="ECO:0000313" key="2">
    <source>
        <dbReference type="Proteomes" id="UP000012062"/>
    </source>
</evidence>
<dbReference type="OrthoDB" id="8421706at2"/>
<sequence>MNDIAVAPPIACTLDRGSFKDRIAWIAALNARSLTSSRRSDLALTLEYGPASLDDIRELVRGEQACCAFLDFDLDERADKLILTITAPEIARDAADMLFEQFEAKSAAAVSSCGCAPGCAA</sequence>
<dbReference type="EMBL" id="CAUM01000075">
    <property type="protein sequence ID" value="CCV05764.1"/>
    <property type="molecule type" value="Genomic_DNA"/>
</dbReference>
<protein>
    <submittedName>
        <fullName evidence="1">Uncharacterized protein</fullName>
    </submittedName>
</protein>
<dbReference type="eggNOG" id="ENOG5033TUD">
    <property type="taxonomic scope" value="Bacteria"/>
</dbReference>
<evidence type="ECO:0000313" key="1">
    <source>
        <dbReference type="EMBL" id="CCV05764.1"/>
    </source>
</evidence>
<name>M5ELZ5_9HYPH</name>
<dbReference type="Proteomes" id="UP000012062">
    <property type="component" value="Unassembled WGS sequence"/>
</dbReference>
<comment type="caution">
    <text evidence="1">The sequence shown here is derived from an EMBL/GenBank/DDBJ whole genome shotgun (WGS) entry which is preliminary data.</text>
</comment>
<gene>
    <name evidence="1" type="ORF">MESS2_1660005</name>
</gene>